<comment type="similarity">
    <text evidence="3 15">Belongs to the galactose-1-phosphate uridylyltransferase type 1 family.</text>
</comment>
<keyword evidence="14" id="KW-0408">Iron</keyword>
<keyword evidence="11 15" id="KW-0119">Carbohydrate metabolism</keyword>
<dbReference type="GO" id="GO:0008270">
    <property type="term" value="F:zinc ion binding"/>
    <property type="evidence" value="ECO:0007669"/>
    <property type="project" value="InterPro"/>
</dbReference>
<keyword evidence="19" id="KW-1185">Reference proteome</keyword>
<dbReference type="InterPro" id="IPR036265">
    <property type="entry name" value="HIT-like_sf"/>
</dbReference>
<evidence type="ECO:0000259" key="16">
    <source>
        <dbReference type="Pfam" id="PF01087"/>
    </source>
</evidence>
<feature type="binding site" evidence="13">
    <location>
        <position position="54"/>
    </location>
    <ligand>
        <name>Zn(2+)</name>
        <dbReference type="ChEBI" id="CHEBI:29105"/>
    </ligand>
</feature>
<comment type="pathway">
    <text evidence="2 15">Carbohydrate metabolism; galactose metabolism.</text>
</comment>
<organism evidence="18 19">
    <name type="scientific">Vanrija pseudolonga</name>
    <dbReference type="NCBI Taxonomy" id="143232"/>
    <lineage>
        <taxon>Eukaryota</taxon>
        <taxon>Fungi</taxon>
        <taxon>Dikarya</taxon>
        <taxon>Basidiomycota</taxon>
        <taxon>Agaricomycotina</taxon>
        <taxon>Tremellomycetes</taxon>
        <taxon>Trichosporonales</taxon>
        <taxon>Trichosporonaceae</taxon>
        <taxon>Vanrija</taxon>
    </lineage>
</organism>
<dbReference type="InterPro" id="IPR005849">
    <property type="entry name" value="GalP_Utransf_N"/>
</dbReference>
<comment type="catalytic activity">
    <reaction evidence="1 15">
        <text>alpha-D-galactose 1-phosphate + UDP-alpha-D-glucose = alpha-D-glucose 1-phosphate + UDP-alpha-D-galactose</text>
        <dbReference type="Rhea" id="RHEA:13989"/>
        <dbReference type="ChEBI" id="CHEBI:58336"/>
        <dbReference type="ChEBI" id="CHEBI:58601"/>
        <dbReference type="ChEBI" id="CHEBI:58885"/>
        <dbReference type="ChEBI" id="CHEBI:66914"/>
        <dbReference type="EC" id="2.7.7.12"/>
    </reaction>
</comment>
<evidence type="ECO:0000256" key="11">
    <source>
        <dbReference type="ARBA" id="ARBA00023277"/>
    </source>
</evidence>
<dbReference type="Gene3D" id="3.30.428.10">
    <property type="entry name" value="HIT-like"/>
    <property type="match status" value="2"/>
</dbReference>
<protein>
    <recommendedName>
        <fullName evidence="5 15">Galactose-1-phosphate uridylyltransferase</fullName>
        <ecNumber evidence="4 15">2.7.7.12</ecNumber>
    </recommendedName>
</protein>
<dbReference type="NCBIfam" id="TIGR00209">
    <property type="entry name" value="galT_1"/>
    <property type="match status" value="1"/>
</dbReference>
<dbReference type="GO" id="GO:0005737">
    <property type="term" value="C:cytoplasm"/>
    <property type="evidence" value="ECO:0007669"/>
    <property type="project" value="TreeGrafter"/>
</dbReference>
<evidence type="ECO:0000256" key="3">
    <source>
        <dbReference type="ARBA" id="ARBA00010951"/>
    </source>
</evidence>
<dbReference type="SUPFAM" id="SSF54197">
    <property type="entry name" value="HIT-like"/>
    <property type="match status" value="2"/>
</dbReference>
<evidence type="ECO:0000256" key="8">
    <source>
        <dbReference type="ARBA" id="ARBA00022723"/>
    </source>
</evidence>
<dbReference type="CDD" id="cd00608">
    <property type="entry name" value="GalT"/>
    <property type="match status" value="1"/>
</dbReference>
<evidence type="ECO:0000256" key="1">
    <source>
        <dbReference type="ARBA" id="ARBA00001107"/>
    </source>
</evidence>
<feature type="active site" description="Tele-UMP-histidine intermediate" evidence="12">
    <location>
        <position position="193"/>
    </location>
</feature>
<dbReference type="InterPro" id="IPR005850">
    <property type="entry name" value="GalP_Utransf_C"/>
</dbReference>
<dbReference type="GO" id="GO:0008108">
    <property type="term" value="F:UDP-glucose:hexose-1-phosphate uridylyltransferase activity"/>
    <property type="evidence" value="ECO:0007669"/>
    <property type="project" value="UniProtKB-EC"/>
</dbReference>
<dbReference type="PANTHER" id="PTHR11943:SF1">
    <property type="entry name" value="GALACTOSE-1-PHOSPHATE URIDYLYLTRANSFERASE"/>
    <property type="match status" value="1"/>
</dbReference>
<feature type="binding site" evidence="14">
    <location>
        <position position="329"/>
    </location>
    <ligand>
        <name>Fe cation</name>
        <dbReference type="ChEBI" id="CHEBI:24875"/>
    </ligand>
</feature>
<comment type="cofactor">
    <cofactor evidence="14">
        <name>Fe cation</name>
        <dbReference type="ChEBI" id="CHEBI:24875"/>
    </cofactor>
    <text evidence="14">Binds 1 Fe cation per subunit.</text>
</comment>
<evidence type="ECO:0000256" key="7">
    <source>
        <dbReference type="ARBA" id="ARBA00022695"/>
    </source>
</evidence>
<dbReference type="PANTHER" id="PTHR11943">
    <property type="entry name" value="GALACTOSE-1-PHOSPHATE URIDYLYLTRANSFERASE"/>
    <property type="match status" value="1"/>
</dbReference>
<dbReference type="InterPro" id="IPR019779">
    <property type="entry name" value="GalP_UDPtransf1_His-AS"/>
</dbReference>
<evidence type="ECO:0000256" key="6">
    <source>
        <dbReference type="ARBA" id="ARBA00022679"/>
    </source>
</evidence>
<comment type="cofactor">
    <cofactor evidence="13">
        <name>Zn(2+)</name>
        <dbReference type="ChEBI" id="CHEBI:29105"/>
    </cofactor>
    <text evidence="13">Binds 1 zinc ion per subunit.</text>
</comment>
<evidence type="ECO:0000259" key="17">
    <source>
        <dbReference type="Pfam" id="PF02744"/>
    </source>
</evidence>
<name>A0AAF1BEV6_9TREE</name>
<feature type="binding site" evidence="14">
    <location>
        <position position="348"/>
    </location>
    <ligand>
        <name>Fe cation</name>
        <dbReference type="ChEBI" id="CHEBI:24875"/>
    </ligand>
</feature>
<evidence type="ECO:0000256" key="12">
    <source>
        <dbReference type="PIRSR" id="PIRSR000808-1"/>
    </source>
</evidence>
<dbReference type="GO" id="GO:0033499">
    <property type="term" value="P:galactose catabolic process via UDP-galactose, Leloir pathway"/>
    <property type="evidence" value="ECO:0007669"/>
    <property type="project" value="TreeGrafter"/>
</dbReference>
<dbReference type="EMBL" id="CP086714">
    <property type="protein sequence ID" value="WOO77126.1"/>
    <property type="molecule type" value="Genomic_DNA"/>
</dbReference>
<dbReference type="RefSeq" id="XP_062623158.1">
    <property type="nucleotide sequence ID" value="XM_062767174.1"/>
</dbReference>
<evidence type="ECO:0000256" key="9">
    <source>
        <dbReference type="ARBA" id="ARBA00022833"/>
    </source>
</evidence>
<dbReference type="InterPro" id="IPR001937">
    <property type="entry name" value="GalP_UDPtransf1"/>
</dbReference>
<evidence type="ECO:0000256" key="13">
    <source>
        <dbReference type="PIRSR" id="PIRSR000808-3"/>
    </source>
</evidence>
<dbReference type="Proteomes" id="UP000827549">
    <property type="component" value="Chromosome 1"/>
</dbReference>
<keyword evidence="7 15" id="KW-0548">Nucleotidyltransferase</keyword>
<feature type="binding site" evidence="13">
    <location>
        <position position="191"/>
    </location>
    <ligand>
        <name>Zn(2+)</name>
        <dbReference type="ChEBI" id="CHEBI:29105"/>
    </ligand>
</feature>
<keyword evidence="9 13" id="KW-0862">Zinc</keyword>
<reference evidence="18" key="1">
    <citation type="submission" date="2023-10" db="EMBL/GenBank/DDBJ databases">
        <authorList>
            <person name="Noh H."/>
        </authorList>
    </citation>
    <scope>NUCLEOTIDE SEQUENCE</scope>
    <source>
        <strain evidence="18">DUCC4014</strain>
    </source>
</reference>
<dbReference type="GeneID" id="87803974"/>
<dbReference type="EC" id="2.7.7.12" evidence="4 15"/>
<evidence type="ECO:0000256" key="15">
    <source>
        <dbReference type="RuleBase" id="RU000506"/>
    </source>
</evidence>
<feature type="binding site" evidence="14">
    <location>
        <position position="346"/>
    </location>
    <ligand>
        <name>Fe cation</name>
        <dbReference type="ChEBI" id="CHEBI:24875"/>
    </ligand>
</feature>
<keyword evidence="10 15" id="KW-0299">Galactose metabolism</keyword>
<feature type="binding site" evidence="13">
    <location>
        <position position="57"/>
    </location>
    <ligand>
        <name>Zn(2+)</name>
        <dbReference type="ChEBI" id="CHEBI:29105"/>
    </ligand>
</feature>
<keyword evidence="6 15" id="KW-0808">Transferase</keyword>
<proteinExistence type="inferred from homology"/>
<gene>
    <name evidence="18" type="primary">GAL7</name>
    <name evidence="18" type="ORF">LOC62_01G000716</name>
</gene>
<evidence type="ECO:0000313" key="19">
    <source>
        <dbReference type="Proteomes" id="UP000827549"/>
    </source>
</evidence>
<dbReference type="PIRSF" id="PIRSF000808">
    <property type="entry name" value="GalT"/>
    <property type="match status" value="1"/>
</dbReference>
<evidence type="ECO:0000256" key="4">
    <source>
        <dbReference type="ARBA" id="ARBA00012384"/>
    </source>
</evidence>
<sequence>MTLPSFEPTEHPHRRYNPLTGKHVLVSPHRTKRPWNGQTEEPVKVSLPAHDPKCYLCPGNNRIGGHKNPHYEHTYLFANDFPALLPGDLPLVPGSMPELPASGSVPDGVDGLFASEPVRGRCSVLCFHPRHDVTLARMNHKDILAVVQKWRKVYLQESDFLRTTARPGAKDEGYVQIFENRGDMMGASAPHPHGQIWTLSYVPDEPATELDNLAKYAASASAVASAKAHPDHPVRGDGAPCLLCAYAADEVRRGERVVAIDEEGGWVAVVPFWAVWPFEVMVLPYKRHIPSIAQMTPEEDAGLARVLKETLIRYDNLFSCPFPYSMGLHQAPLPPTNPDSDPAHTHFHFYPPLLRSATVRKFLVGFEMLGEAQRDLTAEQAAARLRNLDTVHYLDLQSRVPSPHGSPPI</sequence>
<evidence type="ECO:0000256" key="10">
    <source>
        <dbReference type="ARBA" id="ARBA00023144"/>
    </source>
</evidence>
<accession>A0AAF1BEV6</accession>
<dbReference type="AlphaFoldDB" id="A0AAF1BEV6"/>
<evidence type="ECO:0000256" key="14">
    <source>
        <dbReference type="PIRSR" id="PIRSR000808-4"/>
    </source>
</evidence>
<dbReference type="Pfam" id="PF02744">
    <property type="entry name" value="GalP_UDP_tr_C"/>
    <property type="match status" value="1"/>
</dbReference>
<feature type="binding site" evidence="14">
    <location>
        <position position="209"/>
    </location>
    <ligand>
        <name>Fe cation</name>
        <dbReference type="ChEBI" id="CHEBI:24875"/>
    </ligand>
</feature>
<dbReference type="FunFam" id="3.30.428.10:FF:000001">
    <property type="entry name" value="Galactose-1-phosphate uridylyltransferase"/>
    <property type="match status" value="1"/>
</dbReference>
<feature type="binding site" evidence="13">
    <location>
        <position position="131"/>
    </location>
    <ligand>
        <name>Zn(2+)</name>
        <dbReference type="ChEBI" id="CHEBI:29105"/>
    </ligand>
</feature>
<evidence type="ECO:0000256" key="5">
    <source>
        <dbReference type="ARBA" id="ARBA00016340"/>
    </source>
</evidence>
<dbReference type="Pfam" id="PF01087">
    <property type="entry name" value="GalP_UDP_transf"/>
    <property type="match status" value="1"/>
</dbReference>
<evidence type="ECO:0000313" key="18">
    <source>
        <dbReference type="EMBL" id="WOO77126.1"/>
    </source>
</evidence>
<dbReference type="PROSITE" id="PS00117">
    <property type="entry name" value="GAL_P_UDP_TRANSF_I"/>
    <property type="match status" value="1"/>
</dbReference>
<evidence type="ECO:0000256" key="2">
    <source>
        <dbReference type="ARBA" id="ARBA00004947"/>
    </source>
</evidence>
<feature type="domain" description="Galactose-1-phosphate uridyl transferase N-terminal" evidence="16">
    <location>
        <begin position="6"/>
        <end position="203"/>
    </location>
</feature>
<keyword evidence="8 13" id="KW-0479">Metal-binding</keyword>
<feature type="domain" description="Galactose-1-phosphate uridyl transferase C-terminal" evidence="17">
    <location>
        <begin position="241"/>
        <end position="394"/>
    </location>
</feature>